<feature type="chain" id="PRO_5043317482" evidence="2">
    <location>
        <begin position="28"/>
        <end position="365"/>
    </location>
</feature>
<sequence length="365" mass="39494">MASGCSLKFLGLVLSIAFSPLIANALAVPLSEIADTATTTNGIVPPRYPPASHPTSISNLKTPFLNLTSPNPTLPSIPTAVESRASGIDKSTIPAGSATTPVEISNESPQALALEKSKTSDGISPAKRTDGPINPNIFYRTTSDVHCPTVNQLRAMDDDPSNYPMLTFRVRGGPMERPHFSAEDGVARSVVLNRAWLWLAKCRACECDPQTGRIRAPPRTASTRVAVAGSRHCLNEYPRMCELWIGCYCVFEMQQPPRFREVTVEDYQDALDKVPDHLKNANPDYVWKPSPGWEMTWSNGGGGSSGTARGNGQPFVKMFAPGPDGEMHYLEGPGSYNPRMRDWSNNYAGDLGGIVGGGSPFVKRE</sequence>
<name>A0AAV9WP99_9PEZI</name>
<feature type="region of interest" description="Disordered" evidence="1">
    <location>
        <begin position="92"/>
        <end position="135"/>
    </location>
</feature>
<organism evidence="3 4">
    <name type="scientific">Arthrobotrys musiformis</name>
    <dbReference type="NCBI Taxonomy" id="47236"/>
    <lineage>
        <taxon>Eukaryota</taxon>
        <taxon>Fungi</taxon>
        <taxon>Dikarya</taxon>
        <taxon>Ascomycota</taxon>
        <taxon>Pezizomycotina</taxon>
        <taxon>Orbiliomycetes</taxon>
        <taxon>Orbiliales</taxon>
        <taxon>Orbiliaceae</taxon>
        <taxon>Arthrobotrys</taxon>
    </lineage>
</organism>
<dbReference type="EMBL" id="JAVHJL010000001">
    <property type="protein sequence ID" value="KAK6512115.1"/>
    <property type="molecule type" value="Genomic_DNA"/>
</dbReference>
<protein>
    <submittedName>
        <fullName evidence="3">Uncharacterized protein</fullName>
    </submittedName>
</protein>
<evidence type="ECO:0000256" key="2">
    <source>
        <dbReference type="SAM" id="SignalP"/>
    </source>
</evidence>
<evidence type="ECO:0000313" key="4">
    <source>
        <dbReference type="Proteomes" id="UP001370758"/>
    </source>
</evidence>
<evidence type="ECO:0000313" key="3">
    <source>
        <dbReference type="EMBL" id="KAK6512115.1"/>
    </source>
</evidence>
<proteinExistence type="predicted"/>
<accession>A0AAV9WP99</accession>
<keyword evidence="2" id="KW-0732">Signal</keyword>
<feature type="compositionally biased region" description="Polar residues" evidence="1">
    <location>
        <begin position="97"/>
        <end position="109"/>
    </location>
</feature>
<keyword evidence="4" id="KW-1185">Reference proteome</keyword>
<dbReference type="AlphaFoldDB" id="A0AAV9WP99"/>
<dbReference type="Proteomes" id="UP001370758">
    <property type="component" value="Unassembled WGS sequence"/>
</dbReference>
<comment type="caution">
    <text evidence="3">The sequence shown here is derived from an EMBL/GenBank/DDBJ whole genome shotgun (WGS) entry which is preliminary data.</text>
</comment>
<gene>
    <name evidence="3" type="ORF">TWF481_001010</name>
</gene>
<reference evidence="3 4" key="1">
    <citation type="submission" date="2023-08" db="EMBL/GenBank/DDBJ databases">
        <authorList>
            <person name="Palmer J.M."/>
        </authorList>
    </citation>
    <scope>NUCLEOTIDE SEQUENCE [LARGE SCALE GENOMIC DNA]</scope>
    <source>
        <strain evidence="3 4">TWF481</strain>
    </source>
</reference>
<feature type="signal peptide" evidence="2">
    <location>
        <begin position="1"/>
        <end position="27"/>
    </location>
</feature>
<evidence type="ECO:0000256" key="1">
    <source>
        <dbReference type="SAM" id="MobiDB-lite"/>
    </source>
</evidence>